<dbReference type="Gene3D" id="1.20.5.1930">
    <property type="match status" value="1"/>
</dbReference>
<dbReference type="EC" id="2.7.13.3" evidence="2"/>
<evidence type="ECO:0000256" key="6">
    <source>
        <dbReference type="ARBA" id="ARBA00022777"/>
    </source>
</evidence>
<evidence type="ECO:0000256" key="2">
    <source>
        <dbReference type="ARBA" id="ARBA00012438"/>
    </source>
</evidence>
<evidence type="ECO:0000256" key="5">
    <source>
        <dbReference type="ARBA" id="ARBA00022741"/>
    </source>
</evidence>
<name>A0A4V2YQI3_9ACTN</name>
<keyword evidence="4" id="KW-0808">Transferase</keyword>
<evidence type="ECO:0000259" key="10">
    <source>
        <dbReference type="SMART" id="SM00387"/>
    </source>
</evidence>
<dbReference type="InterPro" id="IPR050482">
    <property type="entry name" value="Sensor_HK_TwoCompSys"/>
</dbReference>
<dbReference type="GO" id="GO:0005524">
    <property type="term" value="F:ATP binding"/>
    <property type="evidence" value="ECO:0007669"/>
    <property type="project" value="UniProtKB-KW"/>
</dbReference>
<dbReference type="InterPro" id="IPR003594">
    <property type="entry name" value="HATPase_dom"/>
</dbReference>
<reference evidence="11 12" key="1">
    <citation type="submission" date="2019-03" db="EMBL/GenBank/DDBJ databases">
        <title>Draft genome sequences of novel Actinobacteria.</title>
        <authorList>
            <person name="Sahin N."/>
            <person name="Ay H."/>
            <person name="Saygin H."/>
        </authorList>
    </citation>
    <scope>NUCLEOTIDE SEQUENCE [LARGE SCALE GENOMIC DNA]</scope>
    <source>
        <strain evidence="11 12">JCM 13523</strain>
    </source>
</reference>
<keyword evidence="9" id="KW-0812">Transmembrane</keyword>
<evidence type="ECO:0000256" key="4">
    <source>
        <dbReference type="ARBA" id="ARBA00022679"/>
    </source>
</evidence>
<dbReference type="InterPro" id="IPR011712">
    <property type="entry name" value="Sig_transdc_His_kin_sub3_dim/P"/>
</dbReference>
<feature type="transmembrane region" description="Helical" evidence="9">
    <location>
        <begin position="74"/>
        <end position="92"/>
    </location>
</feature>
<dbReference type="Pfam" id="PF02518">
    <property type="entry name" value="HATPase_c"/>
    <property type="match status" value="1"/>
</dbReference>
<dbReference type="OrthoDB" id="227596at2"/>
<keyword evidence="9" id="KW-1133">Transmembrane helix</keyword>
<comment type="catalytic activity">
    <reaction evidence="1">
        <text>ATP + protein L-histidine = ADP + protein N-phospho-L-histidine.</text>
        <dbReference type="EC" id="2.7.13.3"/>
    </reaction>
</comment>
<dbReference type="SMART" id="SM00387">
    <property type="entry name" value="HATPase_c"/>
    <property type="match status" value="1"/>
</dbReference>
<organism evidence="11 12">
    <name type="scientific">Kribbella antibiotica</name>
    <dbReference type="NCBI Taxonomy" id="190195"/>
    <lineage>
        <taxon>Bacteria</taxon>
        <taxon>Bacillati</taxon>
        <taxon>Actinomycetota</taxon>
        <taxon>Actinomycetes</taxon>
        <taxon>Propionibacteriales</taxon>
        <taxon>Kribbellaceae</taxon>
        <taxon>Kribbella</taxon>
    </lineage>
</organism>
<dbReference type="PANTHER" id="PTHR24421">
    <property type="entry name" value="NITRATE/NITRITE SENSOR PROTEIN NARX-RELATED"/>
    <property type="match status" value="1"/>
</dbReference>
<dbReference type="InterPro" id="IPR036890">
    <property type="entry name" value="HATPase_C_sf"/>
</dbReference>
<evidence type="ECO:0000313" key="11">
    <source>
        <dbReference type="EMBL" id="TDD62227.1"/>
    </source>
</evidence>
<proteinExistence type="predicted"/>
<dbReference type="SUPFAM" id="SSF55874">
    <property type="entry name" value="ATPase domain of HSP90 chaperone/DNA topoisomerase II/histidine kinase"/>
    <property type="match status" value="1"/>
</dbReference>
<evidence type="ECO:0000256" key="3">
    <source>
        <dbReference type="ARBA" id="ARBA00022553"/>
    </source>
</evidence>
<dbReference type="EMBL" id="SMKX01000008">
    <property type="protein sequence ID" value="TDD62227.1"/>
    <property type="molecule type" value="Genomic_DNA"/>
</dbReference>
<feature type="transmembrane region" description="Helical" evidence="9">
    <location>
        <begin position="12"/>
        <end position="30"/>
    </location>
</feature>
<keyword evidence="9" id="KW-0472">Membrane</keyword>
<evidence type="ECO:0000313" key="12">
    <source>
        <dbReference type="Proteomes" id="UP000295124"/>
    </source>
</evidence>
<feature type="transmembrane region" description="Helical" evidence="9">
    <location>
        <begin position="98"/>
        <end position="124"/>
    </location>
</feature>
<dbReference type="GO" id="GO:0046983">
    <property type="term" value="F:protein dimerization activity"/>
    <property type="evidence" value="ECO:0007669"/>
    <property type="project" value="InterPro"/>
</dbReference>
<dbReference type="CDD" id="cd16917">
    <property type="entry name" value="HATPase_UhpB-NarQ-NarX-like"/>
    <property type="match status" value="1"/>
</dbReference>
<dbReference type="GO" id="GO:0000155">
    <property type="term" value="F:phosphorelay sensor kinase activity"/>
    <property type="evidence" value="ECO:0007669"/>
    <property type="project" value="InterPro"/>
</dbReference>
<keyword evidence="7" id="KW-0067">ATP-binding</keyword>
<feature type="domain" description="Histidine kinase/HSP90-like ATPase" evidence="10">
    <location>
        <begin position="259"/>
        <end position="350"/>
    </location>
</feature>
<dbReference type="Gene3D" id="3.30.565.10">
    <property type="entry name" value="Histidine kinase-like ATPase, C-terminal domain"/>
    <property type="match status" value="1"/>
</dbReference>
<accession>A0A4V2YQI3</accession>
<evidence type="ECO:0000256" key="9">
    <source>
        <dbReference type="SAM" id="Phobius"/>
    </source>
</evidence>
<evidence type="ECO:0000256" key="7">
    <source>
        <dbReference type="ARBA" id="ARBA00022840"/>
    </source>
</evidence>
<dbReference type="Proteomes" id="UP000295124">
    <property type="component" value="Unassembled WGS sequence"/>
</dbReference>
<dbReference type="Pfam" id="PF07730">
    <property type="entry name" value="HisKA_3"/>
    <property type="match status" value="1"/>
</dbReference>
<comment type="caution">
    <text evidence="11">The sequence shown here is derived from an EMBL/GenBank/DDBJ whole genome shotgun (WGS) entry which is preliminary data.</text>
</comment>
<dbReference type="PANTHER" id="PTHR24421:SF10">
    <property type="entry name" value="NITRATE_NITRITE SENSOR PROTEIN NARQ"/>
    <property type="match status" value="1"/>
</dbReference>
<keyword evidence="3" id="KW-0597">Phosphoprotein</keyword>
<keyword evidence="8" id="KW-0902">Two-component regulatory system</keyword>
<protein>
    <recommendedName>
        <fullName evidence="2">histidine kinase</fullName>
        <ecNumber evidence="2">2.7.13.3</ecNumber>
    </recommendedName>
</protein>
<dbReference type="GO" id="GO:0016020">
    <property type="term" value="C:membrane"/>
    <property type="evidence" value="ECO:0007669"/>
    <property type="project" value="InterPro"/>
</dbReference>
<dbReference type="AlphaFoldDB" id="A0A4V2YQI3"/>
<keyword evidence="5" id="KW-0547">Nucleotide-binding</keyword>
<feature type="transmembrane region" description="Helical" evidence="9">
    <location>
        <begin position="42"/>
        <end position="67"/>
    </location>
</feature>
<keyword evidence="6 11" id="KW-0418">Kinase</keyword>
<keyword evidence="12" id="KW-1185">Reference proteome</keyword>
<sequence>MDLGGQRGPDAIAYLFAVALGALMLVRRQFPVLALAATVAGLLAYYAIGYPAVGLALPVAAALYSAAEAGKFRIAGATAVGLIVVSTAFRLVQGESAGYLIGFELASTAGLMLSAIALGATVRATRLLRAEHRRTAERSAAEKESEARRRVEAERLRIARDLHDAIGHTIAVVSVQTSVALEALDDDPETTRSALGTIRTTSNTAVRELRAMVGLLDESADRSPVGSLEHLGLLIEATIGSGPEVELQTEGEPRPLPAVVDSTAYRIVQEALTNALRHASANRAVVVLRYQPACLGISVTDDGIGTTVDESRGRGLTGMRERAGVIGGDVSFSSRPGEGFRVEATLPLGEHR</sequence>
<gene>
    <name evidence="11" type="ORF">E1263_04610</name>
</gene>
<evidence type="ECO:0000256" key="1">
    <source>
        <dbReference type="ARBA" id="ARBA00000085"/>
    </source>
</evidence>
<evidence type="ECO:0000256" key="8">
    <source>
        <dbReference type="ARBA" id="ARBA00023012"/>
    </source>
</evidence>